<gene>
    <name evidence="2" type="ORF">C8N35_1011421</name>
</gene>
<dbReference type="Pfam" id="PF13480">
    <property type="entry name" value="Acetyltransf_6"/>
    <property type="match status" value="1"/>
</dbReference>
<accession>A0A2T5VHX3</accession>
<dbReference type="AlphaFoldDB" id="A0A2T5VHX3"/>
<dbReference type="Proteomes" id="UP000244081">
    <property type="component" value="Unassembled WGS sequence"/>
</dbReference>
<keyword evidence="2" id="KW-0808">Transferase</keyword>
<protein>
    <submittedName>
        <fullName evidence="2">Acetyltransferase (GNAT) family protein</fullName>
    </submittedName>
</protein>
<reference evidence="2 3" key="1">
    <citation type="submission" date="2018-04" db="EMBL/GenBank/DDBJ databases">
        <title>Genomic Encyclopedia of Archaeal and Bacterial Type Strains, Phase II (KMG-II): from individual species to whole genera.</title>
        <authorList>
            <person name="Goeker M."/>
        </authorList>
    </citation>
    <scope>NUCLEOTIDE SEQUENCE [LARGE SCALE GENOMIC DNA]</scope>
    <source>
        <strain evidence="2 3">DSM 23382</strain>
    </source>
</reference>
<dbReference type="GO" id="GO:0016740">
    <property type="term" value="F:transferase activity"/>
    <property type="evidence" value="ECO:0007669"/>
    <property type="project" value="UniProtKB-KW"/>
</dbReference>
<proteinExistence type="predicted"/>
<evidence type="ECO:0000313" key="2">
    <source>
        <dbReference type="EMBL" id="PTW63369.1"/>
    </source>
</evidence>
<dbReference type="EMBL" id="QAYG01000001">
    <property type="protein sequence ID" value="PTW63369.1"/>
    <property type="molecule type" value="Genomic_DNA"/>
</dbReference>
<organism evidence="2 3">
    <name type="scientific">Breoghania corrubedonensis</name>
    <dbReference type="NCBI Taxonomy" id="665038"/>
    <lineage>
        <taxon>Bacteria</taxon>
        <taxon>Pseudomonadati</taxon>
        <taxon>Pseudomonadota</taxon>
        <taxon>Alphaproteobacteria</taxon>
        <taxon>Hyphomicrobiales</taxon>
        <taxon>Stappiaceae</taxon>
        <taxon>Breoghania</taxon>
    </lineage>
</organism>
<keyword evidence="3" id="KW-1185">Reference proteome</keyword>
<comment type="caution">
    <text evidence="2">The sequence shown here is derived from an EMBL/GenBank/DDBJ whole genome shotgun (WGS) entry which is preliminary data.</text>
</comment>
<dbReference type="InterPro" id="IPR038740">
    <property type="entry name" value="BioF2-like_GNAT_dom"/>
</dbReference>
<evidence type="ECO:0000313" key="3">
    <source>
        <dbReference type="Proteomes" id="UP000244081"/>
    </source>
</evidence>
<dbReference type="OrthoDB" id="213519at2"/>
<sequence length="396" mass="42955">MESDPTLPGDETTSLAAPSTVSPFEPLFMTLVEAEAETSAWQSLSDQAMEPNPFFRPEFLLPYLHYAEPAVVSIAAVRRRVGGQLVAFAPTGHRKLGLSRSAPLVWTNAYAPLGTPLLAPDCAEAAATKFLRMLMMQTGPLLALPEQRLDGTVAEAIRAGAQALGLKVAQTSSYQRPVLAVHGSMASYLSHFSSQRRRRYAKGYRRLKGQGHLVRDHLRGVHAAAVFEDFLALEQAGWKGEAGTAIASNPHLATFARKAVEQLAAAGCLMLDRLRLDDRTIAAVISFRDGPRAYAWKTAFDETQARNSPGLQVVLAAMENYFHHDALVEVDSLAGRAPSLIDDLWRERASFGTLVVAGGGLSSARLLSAKGDIVARDIARLGAKRLDSALRRFRKT</sequence>
<name>A0A2T5VHX3_9HYPH</name>
<dbReference type="InterPro" id="IPR016181">
    <property type="entry name" value="Acyl_CoA_acyltransferase"/>
</dbReference>
<evidence type="ECO:0000259" key="1">
    <source>
        <dbReference type="Pfam" id="PF13480"/>
    </source>
</evidence>
<dbReference type="SUPFAM" id="SSF55729">
    <property type="entry name" value="Acyl-CoA N-acyltransferases (Nat)"/>
    <property type="match status" value="1"/>
</dbReference>
<dbReference type="RefSeq" id="WP_107988809.1">
    <property type="nucleotide sequence ID" value="NZ_QAYG01000001.1"/>
</dbReference>
<feature type="domain" description="BioF2-like acetyltransferase" evidence="1">
    <location>
        <begin position="194"/>
        <end position="335"/>
    </location>
</feature>